<proteinExistence type="predicted"/>
<comment type="caution">
    <text evidence="1">The sequence shown here is derived from an EMBL/GenBank/DDBJ whole genome shotgun (WGS) entry which is preliminary data.</text>
</comment>
<dbReference type="Proteomes" id="UP000292627">
    <property type="component" value="Unassembled WGS sequence"/>
</dbReference>
<reference evidence="1 2" key="1">
    <citation type="submission" date="2019-02" db="EMBL/GenBank/DDBJ databases">
        <title>WGS of Pseudoxanthomonas species novum from clinical isolates.</title>
        <authorList>
            <person name="Bernier A.-M."/>
            <person name="Bernard K."/>
            <person name="Vachon A."/>
        </authorList>
    </citation>
    <scope>NUCLEOTIDE SEQUENCE [LARGE SCALE GENOMIC DNA]</scope>
    <source>
        <strain evidence="1 2">NML171200</strain>
    </source>
</reference>
<dbReference type="AlphaFoldDB" id="A0A4Q8L4M3"/>
<sequence length="220" mass="22961">MTIIPNICSNCGSDDLAWTPYLRNASGVVDGRLRMHDVSAGFAYSCNECSETLLVATGEEVADFLNTPQAAPAPGVGEAVAIGSIDPSLLALIRGGRNGTFSGIKIRVGDDMKPGDALLYAAPPAPHGDALTPQERHVIDALLDLAYKAWCLADDSEDIGDSHNVEAADFDALSNALDVLQALPDDQPGYTMGEAAKARWALRRLIGTDAAIAVQAKGGA</sequence>
<evidence type="ECO:0000313" key="1">
    <source>
        <dbReference type="EMBL" id="TAA20341.1"/>
    </source>
</evidence>
<organism evidence="1 2">
    <name type="scientific">Pseudoxanthomonas winnipegensis</name>
    <dbReference type="NCBI Taxonomy" id="2480810"/>
    <lineage>
        <taxon>Bacteria</taxon>
        <taxon>Pseudomonadati</taxon>
        <taxon>Pseudomonadota</taxon>
        <taxon>Gammaproteobacteria</taxon>
        <taxon>Lysobacterales</taxon>
        <taxon>Lysobacteraceae</taxon>
        <taxon>Pseudoxanthomonas</taxon>
    </lineage>
</organism>
<dbReference type="RefSeq" id="WP_130552908.1">
    <property type="nucleotide sequence ID" value="NZ_SHMC01000010.1"/>
</dbReference>
<evidence type="ECO:0000313" key="2">
    <source>
        <dbReference type="Proteomes" id="UP000292627"/>
    </source>
</evidence>
<dbReference type="EMBL" id="SHMC01000010">
    <property type="protein sequence ID" value="TAA20341.1"/>
    <property type="molecule type" value="Genomic_DNA"/>
</dbReference>
<protein>
    <submittedName>
        <fullName evidence="1">Uncharacterized protein</fullName>
    </submittedName>
</protein>
<accession>A0A4Q8L4M3</accession>
<gene>
    <name evidence="1" type="ORF">EA660_18300</name>
</gene>
<name>A0A4Q8L4M3_9GAMM</name>